<name>A2E0P7_TRIV3</name>
<reference evidence="4" key="1">
    <citation type="submission" date="2006-10" db="EMBL/GenBank/DDBJ databases">
        <authorList>
            <person name="Amadeo P."/>
            <person name="Zhao Q."/>
            <person name="Wortman J."/>
            <person name="Fraser-Liggett C."/>
            <person name="Carlton J."/>
        </authorList>
    </citation>
    <scope>NUCLEOTIDE SEQUENCE</scope>
    <source>
        <strain evidence="4">G3</strain>
    </source>
</reference>
<evidence type="ECO:0000313" key="5">
    <source>
        <dbReference type="Proteomes" id="UP000001542"/>
    </source>
</evidence>
<dbReference type="InParanoid" id="A2E0P7"/>
<dbReference type="SMR" id="A2E0P7"/>
<keyword evidence="1 2" id="KW-0694">RNA-binding</keyword>
<dbReference type="eggNOG" id="KOG0123">
    <property type="taxonomic scope" value="Eukaryota"/>
</dbReference>
<dbReference type="PANTHER" id="PTHR15481:SF0">
    <property type="entry name" value="LD23870P-RELATED"/>
    <property type="match status" value="1"/>
</dbReference>
<dbReference type="VEuPathDB" id="TrichDB:TVAGG3_0073730"/>
<dbReference type="KEGG" id="tva:4771777"/>
<evidence type="ECO:0000256" key="1">
    <source>
        <dbReference type="ARBA" id="ARBA00022884"/>
    </source>
</evidence>
<dbReference type="PROSITE" id="PS50102">
    <property type="entry name" value="RRM"/>
    <property type="match status" value="1"/>
</dbReference>
<accession>A2E0P7</accession>
<feature type="domain" description="RRM" evidence="3">
    <location>
        <begin position="5"/>
        <end position="82"/>
    </location>
</feature>
<organism evidence="4 5">
    <name type="scientific">Trichomonas vaginalis (strain ATCC PRA-98 / G3)</name>
    <dbReference type="NCBI Taxonomy" id="412133"/>
    <lineage>
        <taxon>Eukaryota</taxon>
        <taxon>Metamonada</taxon>
        <taxon>Parabasalia</taxon>
        <taxon>Trichomonadida</taxon>
        <taxon>Trichomonadidae</taxon>
        <taxon>Trichomonas</taxon>
    </lineage>
</organism>
<dbReference type="PANTHER" id="PTHR15481">
    <property type="entry name" value="RIBONUCLEIC ACID BINDING PROTEIN S1"/>
    <property type="match status" value="1"/>
</dbReference>
<dbReference type="OrthoDB" id="252020at2759"/>
<evidence type="ECO:0000313" key="4">
    <source>
        <dbReference type="EMBL" id="EAY13792.1"/>
    </source>
</evidence>
<dbReference type="InterPro" id="IPR000504">
    <property type="entry name" value="RRM_dom"/>
</dbReference>
<dbReference type="RefSeq" id="XP_001326015.1">
    <property type="nucleotide sequence ID" value="XM_001325980.1"/>
</dbReference>
<sequence length="88" mass="9682">MTEGVTLYISGLSFNVNESHLREIFGHIGKVAETKIARNKFGQSLGWGLVTYGDITDPAEPISFMNNGQIDGCRVVVRVADPEKDKIE</sequence>
<dbReference type="STRING" id="5722.A2E0P7"/>
<proteinExistence type="predicted"/>
<dbReference type="Gene3D" id="3.30.70.330">
    <property type="match status" value="1"/>
</dbReference>
<dbReference type="InterPro" id="IPR035979">
    <property type="entry name" value="RBD_domain_sf"/>
</dbReference>
<evidence type="ECO:0000256" key="2">
    <source>
        <dbReference type="PROSITE-ProRule" id="PRU00176"/>
    </source>
</evidence>
<reference evidence="4" key="2">
    <citation type="journal article" date="2007" name="Science">
        <title>Draft genome sequence of the sexually transmitted pathogen Trichomonas vaginalis.</title>
        <authorList>
            <person name="Carlton J.M."/>
            <person name="Hirt R.P."/>
            <person name="Silva J.C."/>
            <person name="Delcher A.L."/>
            <person name="Schatz M."/>
            <person name="Zhao Q."/>
            <person name="Wortman J.R."/>
            <person name="Bidwell S.L."/>
            <person name="Alsmark U.C.M."/>
            <person name="Besteiro S."/>
            <person name="Sicheritz-Ponten T."/>
            <person name="Noel C.J."/>
            <person name="Dacks J.B."/>
            <person name="Foster P.G."/>
            <person name="Simillion C."/>
            <person name="Van de Peer Y."/>
            <person name="Miranda-Saavedra D."/>
            <person name="Barton G.J."/>
            <person name="Westrop G.D."/>
            <person name="Mueller S."/>
            <person name="Dessi D."/>
            <person name="Fiori P.L."/>
            <person name="Ren Q."/>
            <person name="Paulsen I."/>
            <person name="Zhang H."/>
            <person name="Bastida-Corcuera F.D."/>
            <person name="Simoes-Barbosa A."/>
            <person name="Brown M.T."/>
            <person name="Hayes R.D."/>
            <person name="Mukherjee M."/>
            <person name="Okumura C.Y."/>
            <person name="Schneider R."/>
            <person name="Smith A.J."/>
            <person name="Vanacova S."/>
            <person name="Villalvazo M."/>
            <person name="Haas B.J."/>
            <person name="Pertea M."/>
            <person name="Feldblyum T.V."/>
            <person name="Utterback T.R."/>
            <person name="Shu C.L."/>
            <person name="Osoegawa K."/>
            <person name="de Jong P.J."/>
            <person name="Hrdy I."/>
            <person name="Horvathova L."/>
            <person name="Zubacova Z."/>
            <person name="Dolezal P."/>
            <person name="Malik S.B."/>
            <person name="Logsdon J.M. Jr."/>
            <person name="Henze K."/>
            <person name="Gupta A."/>
            <person name="Wang C.C."/>
            <person name="Dunne R.L."/>
            <person name="Upcroft J.A."/>
            <person name="Upcroft P."/>
            <person name="White O."/>
            <person name="Salzberg S.L."/>
            <person name="Tang P."/>
            <person name="Chiu C.-H."/>
            <person name="Lee Y.-S."/>
            <person name="Embley T.M."/>
            <person name="Coombs G.H."/>
            <person name="Mottram J.C."/>
            <person name="Tachezy J."/>
            <person name="Fraser-Liggett C.M."/>
            <person name="Johnson P.J."/>
        </authorList>
    </citation>
    <scope>NUCLEOTIDE SEQUENCE [LARGE SCALE GENOMIC DNA]</scope>
    <source>
        <strain evidence="4">G3</strain>
    </source>
</reference>
<dbReference type="Pfam" id="PF00076">
    <property type="entry name" value="RRM_1"/>
    <property type="match status" value="1"/>
</dbReference>
<dbReference type="Proteomes" id="UP000001542">
    <property type="component" value="Unassembled WGS sequence"/>
</dbReference>
<keyword evidence="5" id="KW-1185">Reference proteome</keyword>
<protein>
    <recommendedName>
        <fullName evidence="3">RRM domain-containing protein</fullName>
    </recommendedName>
</protein>
<dbReference type="GO" id="GO:0003723">
    <property type="term" value="F:RNA binding"/>
    <property type="evidence" value="ECO:0007669"/>
    <property type="project" value="UniProtKB-UniRule"/>
</dbReference>
<dbReference type="SMART" id="SM00360">
    <property type="entry name" value="RRM"/>
    <property type="match status" value="1"/>
</dbReference>
<dbReference type="FunFam" id="3.30.70.330:FF:001592">
    <property type="match status" value="1"/>
</dbReference>
<evidence type="ECO:0000259" key="3">
    <source>
        <dbReference type="PROSITE" id="PS50102"/>
    </source>
</evidence>
<gene>
    <name evidence="4" type="ORF">TVAG_468080</name>
</gene>
<dbReference type="SUPFAM" id="SSF54928">
    <property type="entry name" value="RNA-binding domain, RBD"/>
    <property type="match status" value="1"/>
</dbReference>
<dbReference type="InterPro" id="IPR012677">
    <property type="entry name" value="Nucleotide-bd_a/b_plait_sf"/>
</dbReference>
<dbReference type="VEuPathDB" id="TrichDB:TVAG_468080"/>
<dbReference type="AlphaFoldDB" id="A2E0P7"/>
<dbReference type="EMBL" id="DS113280">
    <property type="protein sequence ID" value="EAY13792.1"/>
    <property type="molecule type" value="Genomic_DNA"/>
</dbReference>